<reference evidence="3 4" key="1">
    <citation type="journal article" date="2014" name="Int. J. Syst. Evol. Microbiol.">
        <title>Brachybacterium ginsengisoli sp. nov., isolated from soil of a ginseng field.</title>
        <authorList>
            <person name="Hoang V.A."/>
            <person name="Kim Y.J."/>
            <person name="Nguyen N.L."/>
            <person name="Yang D.C."/>
        </authorList>
    </citation>
    <scope>NUCLEOTIDE SEQUENCE [LARGE SCALE GENOMIC DNA]</scope>
    <source>
        <strain evidence="3 4">DCY80</strain>
    </source>
</reference>
<sequence>MSTTPQQPSPPPAPATSSAASAASAPTADGPALPSNPLGTASFVAAILMFLWRLASQALWPLAPDVLQRINLPYWMFNLILQAPSALLALVATVLGIVALTQKGRRRTMAIIGTTLGVSALVNLVAGWMVTFLSSALFY</sequence>
<accession>A0A291H0B7</accession>
<dbReference type="KEGG" id="bgg:CFK41_14735"/>
<dbReference type="AlphaFoldDB" id="A0A291H0B7"/>
<organism evidence="3 4">
    <name type="scientific">Brachybacterium ginsengisoli</name>
    <dbReference type="NCBI Taxonomy" id="1331682"/>
    <lineage>
        <taxon>Bacteria</taxon>
        <taxon>Bacillati</taxon>
        <taxon>Actinomycetota</taxon>
        <taxon>Actinomycetes</taxon>
        <taxon>Micrococcales</taxon>
        <taxon>Dermabacteraceae</taxon>
        <taxon>Brachybacterium</taxon>
    </lineage>
</organism>
<dbReference type="InterPro" id="IPR036259">
    <property type="entry name" value="MFS_trans_sf"/>
</dbReference>
<dbReference type="Proteomes" id="UP000217889">
    <property type="component" value="Chromosome"/>
</dbReference>
<keyword evidence="2" id="KW-0472">Membrane</keyword>
<keyword evidence="2" id="KW-1133">Transmembrane helix</keyword>
<evidence type="ECO:0000256" key="2">
    <source>
        <dbReference type="SAM" id="Phobius"/>
    </source>
</evidence>
<proteinExistence type="predicted"/>
<feature type="transmembrane region" description="Helical" evidence="2">
    <location>
        <begin position="75"/>
        <end position="98"/>
    </location>
</feature>
<evidence type="ECO:0000313" key="4">
    <source>
        <dbReference type="Proteomes" id="UP000217889"/>
    </source>
</evidence>
<name>A0A291H0B7_9MICO</name>
<evidence type="ECO:0000313" key="3">
    <source>
        <dbReference type="EMBL" id="ATG55895.1"/>
    </source>
</evidence>
<keyword evidence="4" id="KW-1185">Reference proteome</keyword>
<feature type="compositionally biased region" description="Low complexity" evidence="1">
    <location>
        <begin position="15"/>
        <end position="28"/>
    </location>
</feature>
<keyword evidence="2" id="KW-0812">Transmembrane</keyword>
<feature type="transmembrane region" description="Helical" evidence="2">
    <location>
        <begin position="110"/>
        <end position="138"/>
    </location>
</feature>
<feature type="transmembrane region" description="Helical" evidence="2">
    <location>
        <begin position="38"/>
        <end position="55"/>
    </location>
</feature>
<dbReference type="RefSeq" id="WP_096800355.1">
    <property type="nucleotide sequence ID" value="NZ_CP023564.1"/>
</dbReference>
<feature type="region of interest" description="Disordered" evidence="1">
    <location>
        <begin position="1"/>
        <end position="31"/>
    </location>
</feature>
<gene>
    <name evidence="3" type="ORF">CFK41_14735</name>
</gene>
<protein>
    <submittedName>
        <fullName evidence="3">Uncharacterized protein</fullName>
    </submittedName>
</protein>
<dbReference type="SUPFAM" id="SSF103473">
    <property type="entry name" value="MFS general substrate transporter"/>
    <property type="match status" value="1"/>
</dbReference>
<evidence type="ECO:0000256" key="1">
    <source>
        <dbReference type="SAM" id="MobiDB-lite"/>
    </source>
</evidence>
<dbReference type="EMBL" id="CP023564">
    <property type="protein sequence ID" value="ATG55895.1"/>
    <property type="molecule type" value="Genomic_DNA"/>
</dbReference>